<dbReference type="EMBL" id="JAUOQI010000007">
    <property type="protein sequence ID" value="MDO6578045.1"/>
    <property type="molecule type" value="Genomic_DNA"/>
</dbReference>
<evidence type="ECO:0000256" key="6">
    <source>
        <dbReference type="ARBA" id="ARBA00023136"/>
    </source>
</evidence>
<dbReference type="InterPro" id="IPR033177">
    <property type="entry name" value="PSD-B"/>
</dbReference>
<comment type="function">
    <text evidence="12">Catalyzes the formation of phosphatidylethanolamine (PtdEtn) from phosphatidylserine (PtdSer).</text>
</comment>
<dbReference type="Proteomes" id="UP000056750">
    <property type="component" value="Chromosome"/>
</dbReference>
<feature type="active site" description="Charge relay system; for autoendoproteolytic cleavage activity" evidence="12">
    <location>
        <position position="90"/>
    </location>
</feature>
<evidence type="ECO:0000256" key="9">
    <source>
        <dbReference type="ARBA" id="ARBA00023239"/>
    </source>
</evidence>
<dbReference type="EC" id="4.1.1.65" evidence="12"/>
<gene>
    <name evidence="14" type="primary">asd</name>
    <name evidence="12" type="synonym">psd</name>
    <name evidence="13" type="ORF">AVL57_03485</name>
    <name evidence="14" type="ORF">Q4527_11620</name>
</gene>
<organism evidence="14 16">
    <name type="scientific">Alteromonas stellipolaris</name>
    <dbReference type="NCBI Taxonomy" id="233316"/>
    <lineage>
        <taxon>Bacteria</taxon>
        <taxon>Pseudomonadati</taxon>
        <taxon>Pseudomonadota</taxon>
        <taxon>Gammaproteobacteria</taxon>
        <taxon>Alteromonadales</taxon>
        <taxon>Alteromonadaceae</taxon>
        <taxon>Alteromonas/Salinimonas group</taxon>
        <taxon>Alteromonas</taxon>
    </lineage>
</organism>
<feature type="active site" description="Charge relay system; for autoendoproteolytic cleavage activity" evidence="12">
    <location>
        <position position="147"/>
    </location>
</feature>
<keyword evidence="6 12" id="KW-0472">Membrane</keyword>
<keyword evidence="7 12" id="KW-0865">Zymogen</keyword>
<reference evidence="13 15" key="1">
    <citation type="submission" date="2015-12" db="EMBL/GenBank/DDBJ databases">
        <title>Intraspecies pangenome expansion in the marine bacterium Alteromonas.</title>
        <authorList>
            <person name="Lopez-Perez M."/>
            <person name="Rodriguez-Valera F."/>
        </authorList>
    </citation>
    <scope>NUCLEOTIDE SEQUENCE [LARGE SCALE GENOMIC DNA]</scope>
    <source>
        <strain evidence="13 15">LMG 21861</strain>
    </source>
</reference>
<sequence>MLDWLKINLQYITPKHLLSRLVGKLAAAELGGFTTFLIKLFIKQYNVDMSEALHSDPAHYRSFNAFFTRPLKPEVRTIDPREDVLIQAVDGTVSQFGDIEADSIFQAKGHDFSLTSLLGGKPDLAAPFKDGKFATIYLAPRDYHRIHMPVEGTLTDMVYVPGELFSVNPLTAQNIPSLFARNERVVALFDTPVGKMAMVLVGATIVASIETVWAGTVSPPTGKNVQHWTYEKDTEASVHLAKGDELGRFKLGSTIVVCFEKDMIDFDALAPGQVTRLGEPMAFAANAPVNTDAGVDLGDNSGADLGTQATTS</sequence>
<feature type="site" description="Cleavage (non-hydrolytic); by autocatalysis" evidence="12">
    <location>
        <begin position="252"/>
        <end position="253"/>
    </location>
</feature>
<evidence type="ECO:0000256" key="11">
    <source>
        <dbReference type="ARBA" id="ARBA00023317"/>
    </source>
</evidence>
<comment type="catalytic activity">
    <reaction evidence="12">
        <text>a 1,2-diacyl-sn-glycero-3-phospho-L-serine + H(+) = a 1,2-diacyl-sn-glycero-3-phosphoethanolamine + CO2</text>
        <dbReference type="Rhea" id="RHEA:20828"/>
        <dbReference type="ChEBI" id="CHEBI:15378"/>
        <dbReference type="ChEBI" id="CHEBI:16526"/>
        <dbReference type="ChEBI" id="CHEBI:57262"/>
        <dbReference type="ChEBI" id="CHEBI:64612"/>
        <dbReference type="EC" id="4.1.1.65"/>
    </reaction>
</comment>
<evidence type="ECO:0000256" key="8">
    <source>
        <dbReference type="ARBA" id="ARBA00023209"/>
    </source>
</evidence>
<keyword evidence="8 12" id="KW-0594">Phospholipid biosynthesis</keyword>
<dbReference type="NCBIfam" id="TIGR00163">
    <property type="entry name" value="PS_decarb"/>
    <property type="match status" value="1"/>
</dbReference>
<dbReference type="InterPro" id="IPR033178">
    <property type="entry name" value="PSD_type1_pro"/>
</dbReference>
<evidence type="ECO:0000256" key="10">
    <source>
        <dbReference type="ARBA" id="ARBA00023264"/>
    </source>
</evidence>
<keyword evidence="3 12" id="KW-0444">Lipid biosynthesis</keyword>
<feature type="chain" id="PRO_5043072057" description="Phosphatidylserine decarboxylase beta chain" evidence="12">
    <location>
        <begin position="1"/>
        <end position="252"/>
    </location>
</feature>
<feature type="active site" description="Charge relay system; for autoendoproteolytic cleavage activity" evidence="12">
    <location>
        <position position="253"/>
    </location>
</feature>
<dbReference type="InterPro" id="IPR003817">
    <property type="entry name" value="PS_Dcarbxylase"/>
</dbReference>
<evidence type="ECO:0000256" key="2">
    <source>
        <dbReference type="ARBA" id="ARBA00022475"/>
    </source>
</evidence>
<dbReference type="EMBL" id="CP013926">
    <property type="protein sequence ID" value="AMJ73122.1"/>
    <property type="molecule type" value="Genomic_DNA"/>
</dbReference>
<dbReference type="PANTHER" id="PTHR10067">
    <property type="entry name" value="PHOSPHATIDYLSERINE DECARBOXYLASE"/>
    <property type="match status" value="1"/>
</dbReference>
<keyword evidence="5 12" id="KW-0443">Lipid metabolism</keyword>
<evidence type="ECO:0000256" key="3">
    <source>
        <dbReference type="ARBA" id="ARBA00022516"/>
    </source>
</evidence>
<dbReference type="Proteomes" id="UP001170717">
    <property type="component" value="Unassembled WGS sequence"/>
</dbReference>
<evidence type="ECO:0000256" key="7">
    <source>
        <dbReference type="ARBA" id="ARBA00023145"/>
    </source>
</evidence>
<dbReference type="RefSeq" id="WP_057794296.1">
    <property type="nucleotide sequence ID" value="NZ_CAXIBE010000041.1"/>
</dbReference>
<dbReference type="HAMAP" id="MF_00662">
    <property type="entry name" value="PS_decarb_PSD_B_type1"/>
    <property type="match status" value="1"/>
</dbReference>
<evidence type="ECO:0000313" key="16">
    <source>
        <dbReference type="Proteomes" id="UP001170717"/>
    </source>
</evidence>
<feature type="modified residue" description="Pyruvic acid (Ser); by autocatalysis" evidence="12">
    <location>
        <position position="253"/>
    </location>
</feature>
<feature type="active site" description="Schiff-base intermediate with substrate; via pyruvic acid; for decarboxylase activity" evidence="12">
    <location>
        <position position="253"/>
    </location>
</feature>
<keyword evidence="15" id="KW-1185">Reference proteome</keyword>
<keyword evidence="4 12" id="KW-0210">Decarboxylase</keyword>
<dbReference type="GO" id="GO:0006646">
    <property type="term" value="P:phosphatidylethanolamine biosynthetic process"/>
    <property type="evidence" value="ECO:0007669"/>
    <property type="project" value="UniProtKB-UniRule"/>
</dbReference>
<comment type="subunit">
    <text evidence="12">Heterodimer of a large membrane-associated beta subunit and a small pyruvoyl-containing alpha subunit.</text>
</comment>
<protein>
    <recommendedName>
        <fullName evidence="12">Phosphatidylserine decarboxylase proenzyme</fullName>
        <ecNumber evidence="12">4.1.1.65</ecNumber>
    </recommendedName>
    <component>
        <recommendedName>
            <fullName evidence="12">Phosphatidylserine decarboxylase alpha chain</fullName>
        </recommendedName>
    </component>
    <component>
        <recommendedName>
            <fullName evidence="12">Phosphatidylserine decarboxylase beta chain</fullName>
        </recommendedName>
    </component>
</protein>
<comment type="pathway">
    <text evidence="1">Lipid metabolism.</text>
</comment>
<evidence type="ECO:0000256" key="12">
    <source>
        <dbReference type="HAMAP-Rule" id="MF_00662"/>
    </source>
</evidence>
<evidence type="ECO:0000313" key="15">
    <source>
        <dbReference type="Proteomes" id="UP000056750"/>
    </source>
</evidence>
<comment type="similarity">
    <text evidence="12">Belongs to the phosphatidylserine decarboxylase family. PSD-B subfamily. Prokaryotic type I sub-subfamily.</text>
</comment>
<keyword evidence="11 12" id="KW-0670">Pyruvate</keyword>
<comment type="PTM">
    <text evidence="12">Is synthesized initially as an inactive proenzyme. Formation of the active enzyme involves a self-maturation process in which the active site pyruvoyl group is generated from an internal serine residue via an autocatalytic post-translational modification. Two non-identical subunits are generated from the proenzyme in this reaction, and the pyruvate is formed at the N-terminus of the alpha chain, which is derived from the carboxyl end of the proenzyme. The autoendoproteolytic cleavage occurs by a canonical serine protease mechanism, in which the side chain hydroxyl group of the serine supplies its oxygen atom to form the C-terminus of the beta chain, while the remainder of the serine residue undergoes an oxidative deamination to produce ammonia and the pyruvoyl prosthetic group on the alpha chain. During this reaction, the Ser that is part of the protease active site of the proenzyme becomes the pyruvoyl prosthetic group, which constitutes an essential element of the active site of the mature decarboxylase.</text>
</comment>
<evidence type="ECO:0000256" key="4">
    <source>
        <dbReference type="ARBA" id="ARBA00022793"/>
    </source>
</evidence>
<dbReference type="GO" id="GO:0005886">
    <property type="term" value="C:plasma membrane"/>
    <property type="evidence" value="ECO:0007669"/>
    <property type="project" value="UniProtKB-SubCell"/>
</dbReference>
<proteinExistence type="inferred from homology"/>
<evidence type="ECO:0000256" key="5">
    <source>
        <dbReference type="ARBA" id="ARBA00023098"/>
    </source>
</evidence>
<accession>A0AAW7Z2T1</accession>
<keyword evidence="10 12" id="KW-1208">Phospholipid metabolism</keyword>
<reference evidence="14" key="2">
    <citation type="submission" date="2023-07" db="EMBL/GenBank/DDBJ databases">
        <title>Genome content predicts the carbon catabolic preferences of heterotrophic bacteria.</title>
        <authorList>
            <person name="Gralka M."/>
        </authorList>
    </citation>
    <scope>NUCLEOTIDE SEQUENCE</scope>
    <source>
        <strain evidence="14">F2M12</strain>
    </source>
</reference>
<evidence type="ECO:0000256" key="1">
    <source>
        <dbReference type="ARBA" id="ARBA00005189"/>
    </source>
</evidence>
<dbReference type="GO" id="GO:0004609">
    <property type="term" value="F:phosphatidylserine decarboxylase activity"/>
    <property type="evidence" value="ECO:0007669"/>
    <property type="project" value="UniProtKB-UniRule"/>
</dbReference>
<keyword evidence="2 12" id="KW-1003">Cell membrane</keyword>
<evidence type="ECO:0000313" key="14">
    <source>
        <dbReference type="EMBL" id="MDO6578045.1"/>
    </source>
</evidence>
<comment type="pathway">
    <text evidence="12">Phospholipid metabolism; phosphatidylethanolamine biosynthesis; phosphatidylethanolamine from CDP-diacylglycerol: step 2/2.</text>
</comment>
<dbReference type="Pfam" id="PF02666">
    <property type="entry name" value="PS_Dcarbxylase"/>
    <property type="match status" value="1"/>
</dbReference>
<comment type="cofactor">
    <cofactor evidence="12">
        <name>pyruvate</name>
        <dbReference type="ChEBI" id="CHEBI:15361"/>
    </cofactor>
    <text evidence="12">Binds 1 pyruvoyl group covalently per subunit.</text>
</comment>
<feature type="chain" id="PRO_5043072056" description="Phosphatidylserine decarboxylase alpha chain" evidence="12">
    <location>
        <begin position="253"/>
        <end position="312"/>
    </location>
</feature>
<evidence type="ECO:0000313" key="13">
    <source>
        <dbReference type="EMBL" id="AMJ73122.1"/>
    </source>
</evidence>
<name>A0AAW7Z2T1_9ALTE</name>
<dbReference type="AlphaFoldDB" id="A0AAW7Z2T1"/>
<dbReference type="KEGG" id="asq:AVL57_03485"/>
<comment type="subcellular location">
    <subcellularLocation>
        <location evidence="12">Cell membrane</location>
        <topology evidence="12">Peripheral membrane protein</topology>
    </subcellularLocation>
</comment>
<dbReference type="PANTHER" id="PTHR10067:SF6">
    <property type="entry name" value="PHOSPHATIDYLSERINE DECARBOXYLASE PROENZYME, MITOCHONDRIAL"/>
    <property type="match status" value="1"/>
</dbReference>
<keyword evidence="9 12" id="KW-0456">Lyase</keyword>